<dbReference type="SUPFAM" id="SSF53335">
    <property type="entry name" value="S-adenosyl-L-methionine-dependent methyltransferases"/>
    <property type="match status" value="1"/>
</dbReference>
<dbReference type="InterPro" id="IPR056684">
    <property type="entry name" value="DUF7782"/>
</dbReference>
<evidence type="ECO:0000259" key="8">
    <source>
        <dbReference type="Pfam" id="PF25004"/>
    </source>
</evidence>
<evidence type="ECO:0000256" key="2">
    <source>
        <dbReference type="ARBA" id="ARBA00022603"/>
    </source>
</evidence>
<sequence length="534" mass="55319">MTPAAQQTAHQTVQRRAHLRPPRPPQLAGVSAAALRSDLERSGWTVEGVEQLLGPVAEAALRRDSHVPALRAARAAGDGDPVGVLTRLFLLAQPVPRAALAAALPATGSDGAVAAGLVEAAGAAPDDAVRALVDLRPHAAVDALGEVAWWVASDLGEHALGDGQPLPPEHVLGIGGASASLARLAVRTPAQRVLDVGTGSGVQALHATRHARSVVATDTSARALGFAAFNAAVAGVELDLRRGSLLEPVAGERFDQVVSNPPFVVTPRAAGVPGWEYRDGGLVGDEVVRQLVTGLGGVLAPGGSAQLLGNWEHRAGEGWRDRVQGWLDESGLDGWVVQREVMDPAHYAETWIRDGGQRPGPEADALLEAWLDDFAARGVEAVGLGFVVLHAPPAESSARTRWTRVEEVTGPLERPLGEHVAAVLAARDRLAVTDDDALLAARLRVADDVTEERHARPGEGGPRAVLLRAGGGLGRVASVGTALAGLVGACDGELEVGQVVGALAVLLEVDAGALRAELLPQVRGLVEDGLLEWT</sequence>
<feature type="compositionally biased region" description="Polar residues" evidence="5">
    <location>
        <begin position="1"/>
        <end position="12"/>
    </location>
</feature>
<feature type="domain" description="DUF7059" evidence="7">
    <location>
        <begin position="42"/>
        <end position="130"/>
    </location>
</feature>
<dbReference type="InterPro" id="IPR002052">
    <property type="entry name" value="DNA_methylase_N6_adenine_CS"/>
</dbReference>
<keyword evidence="4" id="KW-0949">S-adenosyl-L-methionine</keyword>
<comment type="similarity">
    <text evidence="1">Belongs to the eukaryotic/archaeal PrmC-related family.</text>
</comment>
<dbReference type="PANTHER" id="PTHR45875:SF1">
    <property type="entry name" value="METHYLTRANSFERASE N6AMT1"/>
    <property type="match status" value="1"/>
</dbReference>
<accession>A0A5C8Z5C3</accession>
<dbReference type="GO" id="GO:0008170">
    <property type="term" value="F:N-methyltransferase activity"/>
    <property type="evidence" value="ECO:0007669"/>
    <property type="project" value="UniProtKB-ARBA"/>
</dbReference>
<dbReference type="OrthoDB" id="129465at2"/>
<dbReference type="EMBL" id="VKAC01000015">
    <property type="protein sequence ID" value="TXR52331.1"/>
    <property type="molecule type" value="Genomic_DNA"/>
</dbReference>
<dbReference type="GO" id="GO:0032259">
    <property type="term" value="P:methylation"/>
    <property type="evidence" value="ECO:0007669"/>
    <property type="project" value="UniProtKB-KW"/>
</dbReference>
<dbReference type="CDD" id="cd02440">
    <property type="entry name" value="AdoMet_MTases"/>
    <property type="match status" value="1"/>
</dbReference>
<evidence type="ECO:0000313" key="9">
    <source>
        <dbReference type="EMBL" id="TXR52331.1"/>
    </source>
</evidence>
<dbReference type="InterPro" id="IPR052190">
    <property type="entry name" value="Euk-Arch_PrmC-MTase"/>
</dbReference>
<keyword evidence="3 9" id="KW-0808">Transferase</keyword>
<organism evidence="9 10">
    <name type="scientific">Quadrisphaera setariae</name>
    <dbReference type="NCBI Taxonomy" id="2593304"/>
    <lineage>
        <taxon>Bacteria</taxon>
        <taxon>Bacillati</taxon>
        <taxon>Actinomycetota</taxon>
        <taxon>Actinomycetes</taxon>
        <taxon>Kineosporiales</taxon>
        <taxon>Kineosporiaceae</taxon>
        <taxon>Quadrisphaera</taxon>
    </lineage>
</organism>
<dbReference type="Gene3D" id="3.40.50.150">
    <property type="entry name" value="Vaccinia Virus protein VP39"/>
    <property type="match status" value="1"/>
</dbReference>
<comment type="caution">
    <text evidence="9">The sequence shown here is derived from an EMBL/GenBank/DDBJ whole genome shotgun (WGS) entry which is preliminary data.</text>
</comment>
<dbReference type="InterPro" id="IPR007848">
    <property type="entry name" value="Small_mtfrase_dom"/>
</dbReference>
<evidence type="ECO:0000256" key="4">
    <source>
        <dbReference type="ARBA" id="ARBA00022691"/>
    </source>
</evidence>
<dbReference type="GO" id="GO:0008757">
    <property type="term" value="F:S-adenosylmethionine-dependent methyltransferase activity"/>
    <property type="evidence" value="ECO:0007669"/>
    <property type="project" value="TreeGrafter"/>
</dbReference>
<proteinExistence type="inferred from homology"/>
<reference evidence="9 10" key="1">
    <citation type="submission" date="2019-07" db="EMBL/GenBank/DDBJ databases">
        <title>Quadrisphaera sp. strain DD2A genome sequencing and assembly.</title>
        <authorList>
            <person name="Kim I."/>
        </authorList>
    </citation>
    <scope>NUCLEOTIDE SEQUENCE [LARGE SCALE GENOMIC DNA]</scope>
    <source>
        <strain evidence="9 10">DD2A</strain>
    </source>
</reference>
<evidence type="ECO:0000313" key="10">
    <source>
        <dbReference type="Proteomes" id="UP000321234"/>
    </source>
</evidence>
<gene>
    <name evidence="9" type="ORF">FMM08_20310</name>
</gene>
<keyword evidence="10" id="KW-1185">Reference proteome</keyword>
<feature type="domain" description="Methyltransferase small" evidence="6">
    <location>
        <begin position="183"/>
        <end position="265"/>
    </location>
</feature>
<dbReference type="PROSITE" id="PS00092">
    <property type="entry name" value="N6_MTASE"/>
    <property type="match status" value="1"/>
</dbReference>
<dbReference type="GO" id="GO:0003676">
    <property type="term" value="F:nucleic acid binding"/>
    <property type="evidence" value="ECO:0007669"/>
    <property type="project" value="InterPro"/>
</dbReference>
<dbReference type="GO" id="GO:0008276">
    <property type="term" value="F:protein methyltransferase activity"/>
    <property type="evidence" value="ECO:0007669"/>
    <property type="project" value="TreeGrafter"/>
</dbReference>
<evidence type="ECO:0000256" key="5">
    <source>
        <dbReference type="SAM" id="MobiDB-lite"/>
    </source>
</evidence>
<evidence type="ECO:0000259" key="6">
    <source>
        <dbReference type="Pfam" id="PF05175"/>
    </source>
</evidence>
<evidence type="ECO:0000256" key="3">
    <source>
        <dbReference type="ARBA" id="ARBA00022679"/>
    </source>
</evidence>
<evidence type="ECO:0000259" key="7">
    <source>
        <dbReference type="Pfam" id="PF23186"/>
    </source>
</evidence>
<dbReference type="PANTHER" id="PTHR45875">
    <property type="entry name" value="METHYLTRANSFERASE N6AMT1"/>
    <property type="match status" value="1"/>
</dbReference>
<dbReference type="RefSeq" id="WP_147928168.1">
    <property type="nucleotide sequence ID" value="NZ_VKAC01000015.1"/>
</dbReference>
<dbReference type="GO" id="GO:0035657">
    <property type="term" value="C:eRF1 methyltransferase complex"/>
    <property type="evidence" value="ECO:0007669"/>
    <property type="project" value="TreeGrafter"/>
</dbReference>
<protein>
    <submittedName>
        <fullName evidence="9">Methyltransferase</fullName>
    </submittedName>
</protein>
<evidence type="ECO:0000256" key="1">
    <source>
        <dbReference type="ARBA" id="ARBA00006149"/>
    </source>
</evidence>
<dbReference type="InterPro" id="IPR029063">
    <property type="entry name" value="SAM-dependent_MTases_sf"/>
</dbReference>
<feature type="region of interest" description="Disordered" evidence="5">
    <location>
        <begin position="1"/>
        <end position="28"/>
    </location>
</feature>
<keyword evidence="2 9" id="KW-0489">Methyltransferase</keyword>
<dbReference type="InterPro" id="IPR055487">
    <property type="entry name" value="DUF7059"/>
</dbReference>
<dbReference type="Pfam" id="PF25004">
    <property type="entry name" value="DUF7782"/>
    <property type="match status" value="1"/>
</dbReference>
<feature type="domain" description="DUF7782" evidence="8">
    <location>
        <begin position="433"/>
        <end position="531"/>
    </location>
</feature>
<dbReference type="Proteomes" id="UP000321234">
    <property type="component" value="Unassembled WGS sequence"/>
</dbReference>
<dbReference type="Pfam" id="PF23186">
    <property type="entry name" value="DUF7059"/>
    <property type="match status" value="1"/>
</dbReference>
<dbReference type="Pfam" id="PF05175">
    <property type="entry name" value="MTS"/>
    <property type="match status" value="1"/>
</dbReference>
<name>A0A5C8Z5C3_9ACTN</name>
<dbReference type="AlphaFoldDB" id="A0A5C8Z5C3"/>